<accession>A0A8H7F1S1</accession>
<evidence type="ECO:0000256" key="2">
    <source>
        <dbReference type="SAM" id="SignalP"/>
    </source>
</evidence>
<evidence type="ECO:0000313" key="3">
    <source>
        <dbReference type="EMBL" id="KAF7773317.1"/>
    </source>
</evidence>
<dbReference type="AlphaFoldDB" id="A0A8H7F1S1"/>
<feature type="signal peptide" evidence="2">
    <location>
        <begin position="1"/>
        <end position="18"/>
    </location>
</feature>
<dbReference type="EMBL" id="JABXXO010000007">
    <property type="protein sequence ID" value="KAF7773317.1"/>
    <property type="molecule type" value="Genomic_DNA"/>
</dbReference>
<organism evidence="3 4">
    <name type="scientific">Agaricus bisporus var. burnettii</name>
    <dbReference type="NCBI Taxonomy" id="192524"/>
    <lineage>
        <taxon>Eukaryota</taxon>
        <taxon>Fungi</taxon>
        <taxon>Dikarya</taxon>
        <taxon>Basidiomycota</taxon>
        <taxon>Agaricomycotina</taxon>
        <taxon>Agaricomycetes</taxon>
        <taxon>Agaricomycetidae</taxon>
        <taxon>Agaricales</taxon>
        <taxon>Agaricineae</taxon>
        <taxon>Agaricaceae</taxon>
        <taxon>Agaricus</taxon>
    </lineage>
</organism>
<sequence>MIVFRLFFSLCFSFLVYAQTQTIVDEAGQSVVVVGTLDPAGLPVTQTIETLPAGGVVDPNTNTLTTTEDLAAATTTTPTTTPTPPGQGPVDEPAATTGTPFGPTPFTYTTEIDGVTTAVLDTFSPTDIATTPFTPTASGTVWEYSDWLSSFGGSQATAAAAAGSRNAGHRLGATDAFVMMMMTTCLFSVFHLL</sequence>
<evidence type="ECO:0000256" key="1">
    <source>
        <dbReference type="SAM" id="MobiDB-lite"/>
    </source>
</evidence>
<evidence type="ECO:0000313" key="4">
    <source>
        <dbReference type="Proteomes" id="UP000629468"/>
    </source>
</evidence>
<gene>
    <name evidence="3" type="ORF">Agabi119p4_5484</name>
</gene>
<keyword evidence="2" id="KW-0732">Signal</keyword>
<protein>
    <submittedName>
        <fullName evidence="3">Uncharacterized protein</fullName>
    </submittedName>
</protein>
<dbReference type="Proteomes" id="UP000629468">
    <property type="component" value="Unassembled WGS sequence"/>
</dbReference>
<proteinExistence type="predicted"/>
<comment type="caution">
    <text evidence="3">The sequence shown here is derived from an EMBL/GenBank/DDBJ whole genome shotgun (WGS) entry which is preliminary data.</text>
</comment>
<reference evidence="3 4" key="1">
    <citation type="journal article" name="Sci. Rep.">
        <title>Telomere-to-telomere assembled and centromere annotated genomes of the two main subspecies of the button mushroom Agaricus bisporus reveal especially polymorphic chromosome ends.</title>
        <authorList>
            <person name="Sonnenberg A.S.M."/>
            <person name="Sedaghat-Telgerd N."/>
            <person name="Lavrijssen B."/>
            <person name="Ohm R.A."/>
            <person name="Hendrickx P.M."/>
            <person name="Scholtmeijer K."/>
            <person name="Baars J.J.P."/>
            <person name="van Peer A."/>
        </authorList>
    </citation>
    <scope>NUCLEOTIDE SEQUENCE [LARGE SCALE GENOMIC DNA]</scope>
    <source>
        <strain evidence="3 4">H119_p4</strain>
    </source>
</reference>
<feature type="chain" id="PRO_5034518059" evidence="2">
    <location>
        <begin position="19"/>
        <end position="193"/>
    </location>
</feature>
<feature type="region of interest" description="Disordered" evidence="1">
    <location>
        <begin position="73"/>
        <end position="98"/>
    </location>
</feature>
<name>A0A8H7F1S1_AGABI</name>